<dbReference type="AlphaFoldDB" id="A0AA86NN38"/>
<reference evidence="3 4" key="2">
    <citation type="submission" date="2024-07" db="EMBL/GenBank/DDBJ databases">
        <authorList>
            <person name="Akdeniz Z."/>
        </authorList>
    </citation>
    <scope>NUCLEOTIDE SEQUENCE [LARGE SCALE GENOMIC DNA]</scope>
</reference>
<sequence length="495" mass="57769">MSKITTTIEYEPRVQISKIQSTLKSPIVPSSQNIKIYENLLNMKKSPVPVWNANIPYELKNHKAEEKQMEYTRAVEDFKKSHRNYVADNKNAIIKLSPQPLQNLAKSAFKATFSEKYDELQQPQTVSLCRDDVCEFSFDLTVLLSYQDSLEPLIQLQKSVSKQFTKTRNEFQMLRGTTPESRLRRKQLQKADHINQAALRSINLLLDALSFKRISVPDFFHVDPNKPMVVISEQHKKLLKDAHTQQSLSQFLKATIPHAEFKNQLMNNVFIFVNDEKVEVVNVYLKNHVRCALNATVQHFLPLMLLEQKMFLNQFTIVEFCEQFKLTMLKEIQSKNIFQNDKYLRINSYLIWSGSVKPLSEQELLFYTQQEEIETLSKQLQNIKEEENKPEEQLQVNELEQGQPVNEVQIFKKKQMPHEEGYTEIQVEPIINEITVTKIEVQQTGLTEKTECLDELLEQKEIGKSGLQNVEEIIYDVSACESQPVIDYEKEYKQE</sequence>
<dbReference type="EMBL" id="CAXDID020000024">
    <property type="protein sequence ID" value="CAL5989982.1"/>
    <property type="molecule type" value="Genomic_DNA"/>
</dbReference>
<reference evidence="2" key="1">
    <citation type="submission" date="2023-06" db="EMBL/GenBank/DDBJ databases">
        <authorList>
            <person name="Kurt Z."/>
        </authorList>
    </citation>
    <scope>NUCLEOTIDE SEQUENCE</scope>
</reference>
<evidence type="ECO:0000313" key="4">
    <source>
        <dbReference type="Proteomes" id="UP001642409"/>
    </source>
</evidence>
<protein>
    <submittedName>
        <fullName evidence="3">Hypothetical_protein</fullName>
    </submittedName>
</protein>
<organism evidence="2">
    <name type="scientific">Hexamita inflata</name>
    <dbReference type="NCBI Taxonomy" id="28002"/>
    <lineage>
        <taxon>Eukaryota</taxon>
        <taxon>Metamonada</taxon>
        <taxon>Diplomonadida</taxon>
        <taxon>Hexamitidae</taxon>
        <taxon>Hexamitinae</taxon>
        <taxon>Hexamita</taxon>
    </lineage>
</organism>
<evidence type="ECO:0000313" key="2">
    <source>
        <dbReference type="EMBL" id="CAI9922364.1"/>
    </source>
</evidence>
<feature type="coiled-coil region" evidence="1">
    <location>
        <begin position="366"/>
        <end position="393"/>
    </location>
</feature>
<comment type="caution">
    <text evidence="2">The sequence shown here is derived from an EMBL/GenBank/DDBJ whole genome shotgun (WGS) entry which is preliminary data.</text>
</comment>
<proteinExistence type="predicted"/>
<gene>
    <name evidence="2" type="ORF">HINF_LOCUS10009</name>
    <name evidence="3" type="ORF">HINF_LOCUS11126</name>
</gene>
<keyword evidence="4" id="KW-1185">Reference proteome</keyword>
<evidence type="ECO:0000256" key="1">
    <source>
        <dbReference type="SAM" id="Coils"/>
    </source>
</evidence>
<accession>A0AA86NN38</accession>
<evidence type="ECO:0000313" key="3">
    <source>
        <dbReference type="EMBL" id="CAL5989982.1"/>
    </source>
</evidence>
<dbReference type="EMBL" id="CATOUU010000248">
    <property type="protein sequence ID" value="CAI9922364.1"/>
    <property type="molecule type" value="Genomic_DNA"/>
</dbReference>
<dbReference type="Proteomes" id="UP001642409">
    <property type="component" value="Unassembled WGS sequence"/>
</dbReference>
<keyword evidence="1" id="KW-0175">Coiled coil</keyword>
<name>A0AA86NN38_9EUKA</name>